<keyword evidence="2" id="KW-1185">Reference proteome</keyword>
<dbReference type="EMBL" id="LT671827">
    <property type="protein sequence ID" value="SHO79884.1"/>
    <property type="molecule type" value="Genomic_DNA"/>
</dbReference>
<sequence length="116" mass="14079">MDETNTSYTRYFIKDMNGFLLYHLPKPRFEWFHWELDMCDRDSEHFTMLFREGDTYWSLDWYWGSLNMEAVVDFFVEKTIDEKELLRKHGIFVKSGVSSRPDEGPWYFTTHNAANL</sequence>
<dbReference type="AlphaFoldDB" id="A0A1M8ACF3"/>
<protein>
    <submittedName>
        <fullName evidence="1">Uncharacterized protein</fullName>
    </submittedName>
</protein>
<reference evidence="2" key="1">
    <citation type="journal article" date="2017" name="Nucleic Acids Res.">
        <title>Proteogenomics produces comprehensive and highly accurate protein-coding gene annotation in a complete genome assembly of Malassezia sympodialis.</title>
        <authorList>
            <person name="Zhu Y."/>
            <person name="Engstroem P.G."/>
            <person name="Tellgren-Roth C."/>
            <person name="Baudo C.D."/>
            <person name="Kennell J.C."/>
            <person name="Sun S."/>
            <person name="Billmyre R.B."/>
            <person name="Schroeder M.S."/>
            <person name="Andersson A."/>
            <person name="Holm T."/>
            <person name="Sigurgeirsson B."/>
            <person name="Wu G."/>
            <person name="Sankaranarayanan S.R."/>
            <person name="Siddharthan R."/>
            <person name="Sanyal K."/>
            <person name="Lundeberg J."/>
            <person name="Nystedt B."/>
            <person name="Boekhout T."/>
            <person name="Dawson T.L. Jr."/>
            <person name="Heitman J."/>
            <person name="Scheynius A."/>
            <person name="Lehtioe J."/>
        </authorList>
    </citation>
    <scope>NUCLEOTIDE SEQUENCE [LARGE SCALE GENOMIC DNA]</scope>
    <source>
        <strain evidence="2">ATCC 42132</strain>
    </source>
</reference>
<accession>A0A1M8ACF3</accession>
<dbReference type="Proteomes" id="UP000186303">
    <property type="component" value="Chromosome 7"/>
</dbReference>
<organism evidence="1 2">
    <name type="scientific">Malassezia sympodialis (strain ATCC 42132)</name>
    <name type="common">Atopic eczema-associated yeast</name>
    <dbReference type="NCBI Taxonomy" id="1230383"/>
    <lineage>
        <taxon>Eukaryota</taxon>
        <taxon>Fungi</taxon>
        <taxon>Dikarya</taxon>
        <taxon>Basidiomycota</taxon>
        <taxon>Ustilaginomycotina</taxon>
        <taxon>Malasseziomycetes</taxon>
        <taxon>Malasseziales</taxon>
        <taxon>Malasseziaceae</taxon>
        <taxon>Malassezia</taxon>
    </lineage>
</organism>
<proteinExistence type="predicted"/>
<evidence type="ECO:0000313" key="1">
    <source>
        <dbReference type="EMBL" id="SHO79884.1"/>
    </source>
</evidence>
<evidence type="ECO:0000313" key="2">
    <source>
        <dbReference type="Proteomes" id="UP000186303"/>
    </source>
</evidence>
<gene>
    <name evidence="1" type="ORF">MSYG_4237</name>
</gene>
<name>A0A1M8ACF3_MALS4</name>
<dbReference type="VEuPathDB" id="FungiDB:MSYG_4237"/>